<evidence type="ECO:0000256" key="4">
    <source>
        <dbReference type="ARBA" id="ARBA00023163"/>
    </source>
</evidence>
<accession>A0A4P9XWZ1</accession>
<dbReference type="InterPro" id="IPR011262">
    <property type="entry name" value="DNA-dir_RNA_pol_insert"/>
</dbReference>
<evidence type="ECO:0000256" key="3">
    <source>
        <dbReference type="ARBA" id="ARBA00022478"/>
    </source>
</evidence>
<dbReference type="InterPro" id="IPR001514">
    <property type="entry name" value="DNA-dir_RNA_pol_30-40kDasu_CS"/>
</dbReference>
<dbReference type="FunFam" id="2.170.120.12:FF:000003">
    <property type="entry name" value="Dna-directed rna polymerases i and iii subunit"/>
    <property type="match status" value="1"/>
</dbReference>
<protein>
    <recommendedName>
        <fullName evidence="2">DNA-directed RNA polymerases I and III subunit RPAC1</fullName>
    </recommendedName>
</protein>
<dbReference type="SMART" id="SM00662">
    <property type="entry name" value="RPOLD"/>
    <property type="match status" value="1"/>
</dbReference>
<evidence type="ECO:0000313" key="8">
    <source>
        <dbReference type="EMBL" id="RKP10512.1"/>
    </source>
</evidence>
<dbReference type="HAMAP" id="MF_00320">
    <property type="entry name" value="RNApol_arch_Rpo3"/>
    <property type="match status" value="1"/>
</dbReference>
<keyword evidence="5" id="KW-0539">Nucleus</keyword>
<dbReference type="OrthoDB" id="270173at2759"/>
<dbReference type="InterPro" id="IPR033901">
    <property type="entry name" value="RNAPI/III_AC40"/>
</dbReference>
<gene>
    <name evidence="8" type="ORF">THASP1DRAFT_27696</name>
</gene>
<sequence length="329" mass="37205">MIVLESDHVHNHYRPALQEWDLAEFTKTFRIDIIRVSPMAMEFDVVGTDAPIANALRRILIAEIPTMAIENVFMTNNTSVIHDEVLAHRLGLIPLKVDPSQFQWKGDADPTDLNTIVFKLNIRCEANPEWKEGDPVENRLINDRVLSSDLQWEPQGGQAERFSESPIKTVHDNILVAKLRPGQEIIGELHCEKGIGRDHAKFSPVATAFYRMMPVIAIKEDITGADADKFARCFTPGVIEVVKEKGKYRVRKARVADARKCTMSREALRHKEFQGKVALMHDPRHFLFSIESTGAMTAPELFLLSIKQLVQKCQVVKTALDKLTDEAES</sequence>
<dbReference type="InterPro" id="IPR011263">
    <property type="entry name" value="DNA-dir_RNA_pol_RpoA/D/Rpb3"/>
</dbReference>
<evidence type="ECO:0000256" key="5">
    <source>
        <dbReference type="ARBA" id="ARBA00023242"/>
    </source>
</evidence>
<dbReference type="InterPro" id="IPR036643">
    <property type="entry name" value="RNApol_insert_sf"/>
</dbReference>
<dbReference type="InterPro" id="IPR050518">
    <property type="entry name" value="Rpo3/RPB3_RNA_Pol_subunit"/>
</dbReference>
<feature type="domain" description="DNA-directed RNA polymerase RpoA/D/Rpb3-type" evidence="7">
    <location>
        <begin position="40"/>
        <end position="319"/>
    </location>
</feature>
<dbReference type="STRING" id="78915.A0A4P9XWZ1"/>
<reference evidence="9" key="1">
    <citation type="journal article" date="2018" name="Nat. Microbiol.">
        <title>Leveraging single-cell genomics to expand the fungal tree of life.</title>
        <authorList>
            <person name="Ahrendt S.R."/>
            <person name="Quandt C.A."/>
            <person name="Ciobanu D."/>
            <person name="Clum A."/>
            <person name="Salamov A."/>
            <person name="Andreopoulos B."/>
            <person name="Cheng J.F."/>
            <person name="Woyke T."/>
            <person name="Pelin A."/>
            <person name="Henrissat B."/>
            <person name="Reynolds N.K."/>
            <person name="Benny G.L."/>
            <person name="Smith M.E."/>
            <person name="James T.Y."/>
            <person name="Grigoriev I.V."/>
        </authorList>
    </citation>
    <scope>NUCLEOTIDE SEQUENCE [LARGE SCALE GENOMIC DNA]</scope>
    <source>
        <strain evidence="9">RSA 1356</strain>
    </source>
</reference>
<dbReference type="EMBL" id="KZ992449">
    <property type="protein sequence ID" value="RKP10512.1"/>
    <property type="molecule type" value="Genomic_DNA"/>
</dbReference>
<dbReference type="PANTHER" id="PTHR11800:SF13">
    <property type="entry name" value="DNA-DIRECTED RNA POLYMERASES I AND III SUBUNIT RPAC1"/>
    <property type="match status" value="1"/>
</dbReference>
<name>A0A4P9XWZ1_9FUNG</name>
<dbReference type="CDD" id="cd07032">
    <property type="entry name" value="RNAP_I_II_AC40"/>
    <property type="match status" value="1"/>
</dbReference>
<dbReference type="GO" id="GO:0005736">
    <property type="term" value="C:RNA polymerase I complex"/>
    <property type="evidence" value="ECO:0007669"/>
    <property type="project" value="TreeGrafter"/>
</dbReference>
<dbReference type="PANTHER" id="PTHR11800">
    <property type="entry name" value="DNA-DIRECTED RNA POLYMERASE"/>
    <property type="match status" value="1"/>
</dbReference>
<comment type="similarity">
    <text evidence="6">Belongs to the archaeal Rpo3/eukaryotic RPB3 RNA polymerase subunit family.</text>
</comment>
<dbReference type="GO" id="GO:0005666">
    <property type="term" value="C:RNA polymerase III complex"/>
    <property type="evidence" value="ECO:0007669"/>
    <property type="project" value="TreeGrafter"/>
</dbReference>
<organism evidence="8 9">
    <name type="scientific">Thamnocephalis sphaerospora</name>
    <dbReference type="NCBI Taxonomy" id="78915"/>
    <lineage>
        <taxon>Eukaryota</taxon>
        <taxon>Fungi</taxon>
        <taxon>Fungi incertae sedis</taxon>
        <taxon>Zoopagomycota</taxon>
        <taxon>Zoopagomycotina</taxon>
        <taxon>Zoopagomycetes</taxon>
        <taxon>Zoopagales</taxon>
        <taxon>Sigmoideomycetaceae</taxon>
        <taxon>Thamnocephalis</taxon>
    </lineage>
</organism>
<dbReference type="GO" id="GO:0003899">
    <property type="term" value="F:DNA-directed RNA polymerase activity"/>
    <property type="evidence" value="ECO:0007669"/>
    <property type="project" value="InterPro"/>
</dbReference>
<dbReference type="NCBIfam" id="NF001988">
    <property type="entry name" value="PRK00783.1"/>
    <property type="match status" value="1"/>
</dbReference>
<dbReference type="InterPro" id="IPR022842">
    <property type="entry name" value="RNAP_Rpo3/Rpb3/RPAC1"/>
</dbReference>
<evidence type="ECO:0000259" key="7">
    <source>
        <dbReference type="SMART" id="SM00662"/>
    </source>
</evidence>
<dbReference type="Gene3D" id="2.170.120.12">
    <property type="entry name" value="DNA-directed RNA polymerase, insert domain"/>
    <property type="match status" value="1"/>
</dbReference>
<keyword evidence="3 8" id="KW-0240">DNA-directed RNA polymerase</keyword>
<keyword evidence="4" id="KW-0804">Transcription</keyword>
<dbReference type="GO" id="GO:0046983">
    <property type="term" value="F:protein dimerization activity"/>
    <property type="evidence" value="ECO:0007669"/>
    <property type="project" value="InterPro"/>
</dbReference>
<dbReference type="SUPFAM" id="SSF55257">
    <property type="entry name" value="RBP11-like subunits of RNA polymerase"/>
    <property type="match status" value="1"/>
</dbReference>
<evidence type="ECO:0000313" key="9">
    <source>
        <dbReference type="Proteomes" id="UP000271241"/>
    </source>
</evidence>
<dbReference type="SUPFAM" id="SSF56553">
    <property type="entry name" value="Insert subdomain of RNA polymerase alpha subunit"/>
    <property type="match status" value="1"/>
</dbReference>
<evidence type="ECO:0000256" key="1">
    <source>
        <dbReference type="ARBA" id="ARBA00004123"/>
    </source>
</evidence>
<dbReference type="GO" id="GO:0003677">
    <property type="term" value="F:DNA binding"/>
    <property type="evidence" value="ECO:0007669"/>
    <property type="project" value="InterPro"/>
</dbReference>
<dbReference type="Pfam" id="PF01193">
    <property type="entry name" value="RNA_pol_L"/>
    <property type="match status" value="1"/>
</dbReference>
<comment type="subcellular location">
    <subcellularLocation>
        <location evidence="1">Nucleus</location>
    </subcellularLocation>
</comment>
<dbReference type="Pfam" id="PF01000">
    <property type="entry name" value="RNA_pol_A_bac"/>
    <property type="match status" value="1"/>
</dbReference>
<dbReference type="GO" id="GO:0055029">
    <property type="term" value="C:nuclear DNA-directed RNA polymerase complex"/>
    <property type="evidence" value="ECO:0007669"/>
    <property type="project" value="UniProtKB-ARBA"/>
</dbReference>
<dbReference type="PROSITE" id="PS00446">
    <property type="entry name" value="RNA_POL_D_30KD"/>
    <property type="match status" value="1"/>
</dbReference>
<dbReference type="Proteomes" id="UP000271241">
    <property type="component" value="Unassembled WGS sequence"/>
</dbReference>
<proteinExistence type="inferred from homology"/>
<keyword evidence="9" id="KW-1185">Reference proteome</keyword>
<dbReference type="AlphaFoldDB" id="A0A4P9XWZ1"/>
<dbReference type="Gene3D" id="3.30.1360.10">
    <property type="entry name" value="RNA polymerase, RBP11-like subunit"/>
    <property type="match status" value="1"/>
</dbReference>
<dbReference type="InterPro" id="IPR036603">
    <property type="entry name" value="RBP11-like"/>
</dbReference>
<evidence type="ECO:0000256" key="2">
    <source>
        <dbReference type="ARBA" id="ARBA00022083"/>
    </source>
</evidence>
<dbReference type="GO" id="GO:0006351">
    <property type="term" value="P:DNA-templated transcription"/>
    <property type="evidence" value="ECO:0007669"/>
    <property type="project" value="InterPro"/>
</dbReference>
<evidence type="ECO:0000256" key="6">
    <source>
        <dbReference type="ARBA" id="ARBA00025804"/>
    </source>
</evidence>